<keyword evidence="3 7" id="KW-0732">Signal</keyword>
<gene>
    <name evidence="9" type="ORF">QBC46DRAFT_423363</name>
</gene>
<evidence type="ECO:0000313" key="9">
    <source>
        <dbReference type="EMBL" id="KAK3935231.1"/>
    </source>
</evidence>
<evidence type="ECO:0000256" key="3">
    <source>
        <dbReference type="ARBA" id="ARBA00022729"/>
    </source>
</evidence>
<evidence type="ECO:0000256" key="4">
    <source>
        <dbReference type="ARBA" id="ARBA00022989"/>
    </source>
</evidence>
<evidence type="ECO:0000256" key="7">
    <source>
        <dbReference type="SAM" id="SignalP"/>
    </source>
</evidence>
<dbReference type="PANTHER" id="PTHR24269">
    <property type="entry name" value="KREMEN PROTEIN"/>
    <property type="match status" value="1"/>
</dbReference>
<dbReference type="AlphaFoldDB" id="A0AAN6MYG9"/>
<comment type="caution">
    <text evidence="9">The sequence shown here is derived from an EMBL/GenBank/DDBJ whole genome shotgun (WGS) entry which is preliminary data.</text>
</comment>
<evidence type="ECO:0000313" key="10">
    <source>
        <dbReference type="Proteomes" id="UP001303473"/>
    </source>
</evidence>
<dbReference type="SMART" id="SM00321">
    <property type="entry name" value="WSC"/>
    <property type="match status" value="1"/>
</dbReference>
<accession>A0AAN6MYG9</accession>
<evidence type="ECO:0000256" key="2">
    <source>
        <dbReference type="ARBA" id="ARBA00022692"/>
    </source>
</evidence>
<dbReference type="InterPro" id="IPR051836">
    <property type="entry name" value="Kremen_rcpt"/>
</dbReference>
<dbReference type="InterPro" id="IPR002889">
    <property type="entry name" value="WSC_carb-bd"/>
</dbReference>
<dbReference type="PANTHER" id="PTHR24269:SF16">
    <property type="entry name" value="PROTEIN SLG1"/>
    <property type="match status" value="1"/>
</dbReference>
<keyword evidence="10" id="KW-1185">Reference proteome</keyword>
<dbReference type="Pfam" id="PF01822">
    <property type="entry name" value="WSC"/>
    <property type="match status" value="1"/>
</dbReference>
<evidence type="ECO:0000256" key="1">
    <source>
        <dbReference type="ARBA" id="ARBA00004167"/>
    </source>
</evidence>
<feature type="domain" description="WSC" evidence="8">
    <location>
        <begin position="42"/>
        <end position="162"/>
    </location>
</feature>
<keyword evidence="2" id="KW-0812">Transmembrane</keyword>
<protein>
    <submittedName>
        <fullName evidence="9">WSC domain-containing protein</fullName>
    </submittedName>
</protein>
<name>A0AAN6MYG9_9PEZI</name>
<proteinExistence type="predicted"/>
<feature type="chain" id="PRO_5042861275" evidence="7">
    <location>
        <begin position="24"/>
        <end position="417"/>
    </location>
</feature>
<reference evidence="10" key="1">
    <citation type="journal article" date="2023" name="Mol. Phylogenet. Evol.">
        <title>Genome-scale phylogeny and comparative genomics of the fungal order Sordariales.</title>
        <authorList>
            <person name="Hensen N."/>
            <person name="Bonometti L."/>
            <person name="Westerberg I."/>
            <person name="Brannstrom I.O."/>
            <person name="Guillou S."/>
            <person name="Cros-Aarteil S."/>
            <person name="Calhoun S."/>
            <person name="Haridas S."/>
            <person name="Kuo A."/>
            <person name="Mondo S."/>
            <person name="Pangilinan J."/>
            <person name="Riley R."/>
            <person name="LaButti K."/>
            <person name="Andreopoulos B."/>
            <person name="Lipzen A."/>
            <person name="Chen C."/>
            <person name="Yan M."/>
            <person name="Daum C."/>
            <person name="Ng V."/>
            <person name="Clum A."/>
            <person name="Steindorff A."/>
            <person name="Ohm R.A."/>
            <person name="Martin F."/>
            <person name="Silar P."/>
            <person name="Natvig D.O."/>
            <person name="Lalanne C."/>
            <person name="Gautier V."/>
            <person name="Ament-Velasquez S.L."/>
            <person name="Kruys A."/>
            <person name="Hutchinson M.I."/>
            <person name="Powell A.J."/>
            <person name="Barry K."/>
            <person name="Miller A.N."/>
            <person name="Grigoriev I.V."/>
            <person name="Debuchy R."/>
            <person name="Gladieux P."/>
            <person name="Hiltunen Thoren M."/>
            <person name="Johannesson H."/>
        </authorList>
    </citation>
    <scope>NUCLEOTIDE SEQUENCE [LARGE SCALE GENOMIC DNA]</scope>
    <source>
        <strain evidence="10">CBS 340.73</strain>
    </source>
</reference>
<organism evidence="9 10">
    <name type="scientific">Diplogelasinospora grovesii</name>
    <dbReference type="NCBI Taxonomy" id="303347"/>
    <lineage>
        <taxon>Eukaryota</taxon>
        <taxon>Fungi</taxon>
        <taxon>Dikarya</taxon>
        <taxon>Ascomycota</taxon>
        <taxon>Pezizomycotina</taxon>
        <taxon>Sordariomycetes</taxon>
        <taxon>Sordariomycetidae</taxon>
        <taxon>Sordariales</taxon>
        <taxon>Diplogelasinosporaceae</taxon>
        <taxon>Diplogelasinospora</taxon>
    </lineage>
</organism>
<comment type="subcellular location">
    <subcellularLocation>
        <location evidence="1">Membrane</location>
        <topology evidence="1">Single-pass membrane protein</topology>
    </subcellularLocation>
</comment>
<keyword evidence="5" id="KW-0472">Membrane</keyword>
<evidence type="ECO:0000256" key="6">
    <source>
        <dbReference type="ARBA" id="ARBA00023180"/>
    </source>
</evidence>
<evidence type="ECO:0000256" key="5">
    <source>
        <dbReference type="ARBA" id="ARBA00023136"/>
    </source>
</evidence>
<dbReference type="GO" id="GO:0005886">
    <property type="term" value="C:plasma membrane"/>
    <property type="evidence" value="ECO:0007669"/>
    <property type="project" value="TreeGrafter"/>
</dbReference>
<dbReference type="Proteomes" id="UP001303473">
    <property type="component" value="Unassembled WGS sequence"/>
</dbReference>
<sequence>MGWRVRTAPAVLAAVGLVSLVNAQAYYGTVAAELAQCGSPENFGYLGCFNNFLAAGQGSTLFSFSPQAYDPNNPSRSFPGWDPGSDYNSTVTPLSCARVCRGFGYRYAALRDNNCNCGMQLPVAYLATGLSLQPSADCNVQCAGDSSQTCGGGSAAQIYVDPTFIDASSFSLTAAVLDILVSAYRYLGCFDAANGFPTQDPRAKFVVASMTLCLRTCAGFGYPLVYGSPTGSGFACGSAFGSGSYRVHPELLATPGVCNTTCTAEANPQLPNGDCDITTGPCCGQGNNYPIYINSELMGCYTPQIPGYGVLSDGVLVSYECVDIPASLIGPPHSLPTLGLQNLLLSTGAALIHPVSVPGSTAAKTYYVYGCYGSDINTVFNTDLFTVTAELFKPATLETCAIQCDESGYSFFGVVNG</sequence>
<feature type="signal peptide" evidence="7">
    <location>
        <begin position="1"/>
        <end position="23"/>
    </location>
</feature>
<keyword evidence="6" id="KW-0325">Glycoprotein</keyword>
<evidence type="ECO:0000259" key="8">
    <source>
        <dbReference type="PROSITE" id="PS51212"/>
    </source>
</evidence>
<dbReference type="EMBL" id="MU853933">
    <property type="protein sequence ID" value="KAK3935231.1"/>
    <property type="molecule type" value="Genomic_DNA"/>
</dbReference>
<keyword evidence="4" id="KW-1133">Transmembrane helix</keyword>
<dbReference type="PROSITE" id="PS51212">
    <property type="entry name" value="WSC"/>
    <property type="match status" value="1"/>
</dbReference>
<feature type="non-terminal residue" evidence="9">
    <location>
        <position position="417"/>
    </location>
</feature>